<name>E0UBI4_GLOV7</name>
<dbReference type="InterPro" id="IPR029024">
    <property type="entry name" value="TerB-like"/>
</dbReference>
<dbReference type="Pfam" id="PF05099">
    <property type="entry name" value="TerB"/>
    <property type="match status" value="1"/>
</dbReference>
<feature type="coiled-coil region" evidence="1">
    <location>
        <begin position="329"/>
        <end position="383"/>
    </location>
</feature>
<dbReference type="CDD" id="cd07177">
    <property type="entry name" value="terB_like"/>
    <property type="match status" value="1"/>
</dbReference>
<evidence type="ECO:0000259" key="3">
    <source>
        <dbReference type="Pfam" id="PF05099"/>
    </source>
</evidence>
<proteinExistence type="predicted"/>
<dbReference type="Proteomes" id="UP000008206">
    <property type="component" value="Chromosome"/>
</dbReference>
<feature type="transmembrane region" description="Helical" evidence="2">
    <location>
        <begin position="287"/>
        <end position="306"/>
    </location>
</feature>
<dbReference type="EMBL" id="CP002198">
    <property type="protein sequence ID" value="ADN12816.1"/>
    <property type="molecule type" value="Genomic_DNA"/>
</dbReference>
<dbReference type="Gene3D" id="1.10.3680.10">
    <property type="entry name" value="TerB-like"/>
    <property type="match status" value="1"/>
</dbReference>
<evidence type="ECO:0000256" key="1">
    <source>
        <dbReference type="SAM" id="Coils"/>
    </source>
</evidence>
<dbReference type="RefSeq" id="WP_013320926.1">
    <property type="nucleotide sequence ID" value="NC_014501.1"/>
</dbReference>
<dbReference type="HOGENOM" id="CLU_828585_0_0_3"/>
<keyword evidence="2" id="KW-0812">Transmembrane</keyword>
<dbReference type="KEGG" id="cyj:Cyan7822_0790"/>
<keyword evidence="5" id="KW-1185">Reference proteome</keyword>
<feature type="domain" description="Co-chaperone DjlA N-terminal" evidence="3">
    <location>
        <begin position="49"/>
        <end position="142"/>
    </location>
</feature>
<accession>E0UBI4</accession>
<dbReference type="STRING" id="497965.Cyan7822_0790"/>
<dbReference type="InterPro" id="IPR007791">
    <property type="entry name" value="DjlA_N"/>
</dbReference>
<keyword evidence="2" id="KW-0472">Membrane</keyword>
<gene>
    <name evidence="4" type="ordered locus">Cyan7822_0790</name>
</gene>
<dbReference type="AlphaFoldDB" id="E0UBI4"/>
<protein>
    <recommendedName>
        <fullName evidence="3">Co-chaperone DjlA N-terminal domain-containing protein</fullName>
    </recommendedName>
</protein>
<dbReference type="OrthoDB" id="9793277at2"/>
<reference evidence="5" key="1">
    <citation type="journal article" date="2011" name="MBio">
        <title>Novel metabolic attributes of the genus Cyanothece, comprising a group of unicellular nitrogen-fixing Cyanobacteria.</title>
        <authorList>
            <person name="Bandyopadhyay A."/>
            <person name="Elvitigala T."/>
            <person name="Welsh E."/>
            <person name="Stockel J."/>
            <person name="Liberton M."/>
            <person name="Min H."/>
            <person name="Sherman L.A."/>
            <person name="Pakrasi H.B."/>
        </authorList>
    </citation>
    <scope>NUCLEOTIDE SEQUENCE [LARGE SCALE GENOMIC DNA]</scope>
    <source>
        <strain evidence="5">PCC 7822</strain>
    </source>
</reference>
<organism evidence="4 5">
    <name type="scientific">Gloeothece verrucosa (strain PCC 7822)</name>
    <name type="common">Cyanothece sp. (strain PCC 7822)</name>
    <dbReference type="NCBI Taxonomy" id="497965"/>
    <lineage>
        <taxon>Bacteria</taxon>
        <taxon>Bacillati</taxon>
        <taxon>Cyanobacteriota</taxon>
        <taxon>Cyanophyceae</taxon>
        <taxon>Oscillatoriophycideae</taxon>
        <taxon>Chroococcales</taxon>
        <taxon>Aphanothecaceae</taxon>
        <taxon>Gloeothece</taxon>
        <taxon>Gloeothece verrucosa</taxon>
    </lineage>
</organism>
<evidence type="ECO:0000313" key="5">
    <source>
        <dbReference type="Proteomes" id="UP000008206"/>
    </source>
</evidence>
<evidence type="ECO:0000256" key="2">
    <source>
        <dbReference type="SAM" id="Phobius"/>
    </source>
</evidence>
<keyword evidence="1" id="KW-0175">Coiled coil</keyword>
<dbReference type="eggNOG" id="COG4103">
    <property type="taxonomic scope" value="Bacteria"/>
</dbReference>
<evidence type="ECO:0000313" key="4">
    <source>
        <dbReference type="EMBL" id="ADN12816.1"/>
    </source>
</evidence>
<dbReference type="SUPFAM" id="SSF158682">
    <property type="entry name" value="TerB-like"/>
    <property type="match status" value="1"/>
</dbReference>
<sequence>MIWDSISQKASELGQAINTTAKNATQTVTDKAFWESVTQKATELGNTTTQVTQIVAQHATQAGNEIGNVVAKATQATQAISGSNNEQDKLNQPLDLAQVPENERLAFYGALFAIATADGSFDKEEMSMVFDIINLEGMSENAKRQVQSYILEAPSLLDCLKALSSADERLRFGLMINLIDTAWSNDELDPKEEEAIKLAQQELAISDEQIKAIEVFNQKMREIRKGNLDDNQAADAAKTAAAGLSAVGIPLAAVYFSGSVIGLSAAGITSGLAALGALIGIGGMVPGIGVAVLLGAGIFTGVNWFLDTGDKRKKDEIKAEQERKAQLVIENLQTALSQVTERIEALQKAAADSETNREAIKILTQKLKTLQQLINNRKQDKQEI</sequence>
<keyword evidence="2" id="KW-1133">Transmembrane helix</keyword>